<sequence>MYQGEKRKRTKRVLLEAMQSPGANIGSPVAGLVGSFGSNRHPEQLDFLASWDFSHDPCSSLNGVTGGLKDLPFIGLTSNCLSFSGLCSIQSMNLSFDGESTGGGGEAPESQHADALAQLHVRCAATLLGHAHPPRPSNAGHEDDAGVSRPELQPVHRRHPARDLRLPDQQPPLPGASPGSNHVLHRHPIGGGSQLKLSHRPQGWRSLFLNNNRFSRAVPQEFVDAMFGDLQVLYLQHNYIANINLASTIPLPTIYTFLHPLQLPQLVVVGSKSFKLETGYFYKGGGNKYLQSGSPILVQVFFRGCLLVFVRPQPKLHRQYDTTWMRDTKVDNKNGAANLNLSKESTKEFVNN</sequence>
<reference evidence="2 3" key="1">
    <citation type="journal article" date="2011" name="Science">
        <title>The Selaginella genome identifies genetic changes associated with the evolution of vascular plants.</title>
        <authorList>
            <person name="Banks J.A."/>
            <person name="Nishiyama T."/>
            <person name="Hasebe M."/>
            <person name="Bowman J.L."/>
            <person name="Gribskov M."/>
            <person name="dePamphilis C."/>
            <person name="Albert V.A."/>
            <person name="Aono N."/>
            <person name="Aoyama T."/>
            <person name="Ambrose B.A."/>
            <person name="Ashton N.W."/>
            <person name="Axtell M.J."/>
            <person name="Barker E."/>
            <person name="Barker M.S."/>
            <person name="Bennetzen J.L."/>
            <person name="Bonawitz N.D."/>
            <person name="Chapple C."/>
            <person name="Cheng C."/>
            <person name="Correa L.G."/>
            <person name="Dacre M."/>
            <person name="DeBarry J."/>
            <person name="Dreyer I."/>
            <person name="Elias M."/>
            <person name="Engstrom E.M."/>
            <person name="Estelle M."/>
            <person name="Feng L."/>
            <person name="Finet C."/>
            <person name="Floyd S.K."/>
            <person name="Frommer W.B."/>
            <person name="Fujita T."/>
            <person name="Gramzow L."/>
            <person name="Gutensohn M."/>
            <person name="Harholt J."/>
            <person name="Hattori M."/>
            <person name="Heyl A."/>
            <person name="Hirai T."/>
            <person name="Hiwatashi Y."/>
            <person name="Ishikawa M."/>
            <person name="Iwata M."/>
            <person name="Karol K.G."/>
            <person name="Koehler B."/>
            <person name="Kolukisaoglu U."/>
            <person name="Kubo M."/>
            <person name="Kurata T."/>
            <person name="Lalonde S."/>
            <person name="Li K."/>
            <person name="Li Y."/>
            <person name="Litt A."/>
            <person name="Lyons E."/>
            <person name="Manning G."/>
            <person name="Maruyama T."/>
            <person name="Michael T.P."/>
            <person name="Mikami K."/>
            <person name="Miyazaki S."/>
            <person name="Morinaga S."/>
            <person name="Murata T."/>
            <person name="Mueller-Roeber B."/>
            <person name="Nelson D.R."/>
            <person name="Obara M."/>
            <person name="Oguri Y."/>
            <person name="Olmstead R.G."/>
            <person name="Onodera N."/>
            <person name="Petersen B.L."/>
            <person name="Pils B."/>
            <person name="Prigge M."/>
            <person name="Rensing S.A."/>
            <person name="Riano-Pachon D.M."/>
            <person name="Roberts A.W."/>
            <person name="Sato Y."/>
            <person name="Scheller H.V."/>
            <person name="Schulz B."/>
            <person name="Schulz C."/>
            <person name="Shakirov E.V."/>
            <person name="Shibagaki N."/>
            <person name="Shinohara N."/>
            <person name="Shippen D.E."/>
            <person name="Soerensen I."/>
            <person name="Sotooka R."/>
            <person name="Sugimoto N."/>
            <person name="Sugita M."/>
            <person name="Sumikawa N."/>
            <person name="Tanurdzic M."/>
            <person name="Theissen G."/>
            <person name="Ulvskov P."/>
            <person name="Wakazuki S."/>
            <person name="Weng J.K."/>
            <person name="Willats W.W."/>
            <person name="Wipf D."/>
            <person name="Wolf P.G."/>
            <person name="Yang L."/>
            <person name="Zimmer A.D."/>
            <person name="Zhu Q."/>
            <person name="Mitros T."/>
            <person name="Hellsten U."/>
            <person name="Loque D."/>
            <person name="Otillar R."/>
            <person name="Salamov A."/>
            <person name="Schmutz J."/>
            <person name="Shapiro H."/>
            <person name="Lindquist E."/>
            <person name="Lucas S."/>
            <person name="Rokhsar D."/>
            <person name="Grigoriev I.V."/>
        </authorList>
    </citation>
    <scope>NUCLEOTIDE SEQUENCE [LARGE SCALE GENOMIC DNA]</scope>
</reference>
<feature type="region of interest" description="Disordered" evidence="1">
    <location>
        <begin position="129"/>
        <end position="158"/>
    </location>
</feature>
<protein>
    <recommendedName>
        <fullName evidence="4">Leucine-rich repeat-containing N-terminal plant-type domain-containing protein</fullName>
    </recommendedName>
</protein>
<accession>D8SR08</accession>
<proteinExistence type="predicted"/>
<gene>
    <name evidence="2" type="ORF">SELMODRAFT_424785</name>
</gene>
<dbReference type="AlphaFoldDB" id="D8SR08"/>
<evidence type="ECO:0000313" key="2">
    <source>
        <dbReference type="EMBL" id="EFJ12959.1"/>
    </source>
</evidence>
<dbReference type="HOGENOM" id="CLU_788456_0_0_1"/>
<dbReference type="InParanoid" id="D8SR08"/>
<evidence type="ECO:0000256" key="1">
    <source>
        <dbReference type="SAM" id="MobiDB-lite"/>
    </source>
</evidence>
<organism evidence="3">
    <name type="scientific">Selaginella moellendorffii</name>
    <name type="common">Spikemoss</name>
    <dbReference type="NCBI Taxonomy" id="88036"/>
    <lineage>
        <taxon>Eukaryota</taxon>
        <taxon>Viridiplantae</taxon>
        <taxon>Streptophyta</taxon>
        <taxon>Embryophyta</taxon>
        <taxon>Tracheophyta</taxon>
        <taxon>Lycopodiopsida</taxon>
        <taxon>Selaginellales</taxon>
        <taxon>Selaginellaceae</taxon>
        <taxon>Selaginella</taxon>
    </lineage>
</organism>
<keyword evidence="3" id="KW-1185">Reference proteome</keyword>
<dbReference type="EMBL" id="GL377635">
    <property type="protein sequence ID" value="EFJ12959.1"/>
    <property type="molecule type" value="Genomic_DNA"/>
</dbReference>
<name>D8SR08_SELML</name>
<dbReference type="PANTHER" id="PTHR48009:SF4">
    <property type="entry name" value="LEUCINE-RICH REPEAT (LRR) FAMILY PROTEIN"/>
    <property type="match status" value="1"/>
</dbReference>
<evidence type="ECO:0008006" key="4">
    <source>
        <dbReference type="Google" id="ProtNLM"/>
    </source>
</evidence>
<dbReference type="InterPro" id="IPR053213">
    <property type="entry name" value="RLP29"/>
</dbReference>
<dbReference type="KEGG" id="smo:SELMODRAFT_424785"/>
<dbReference type="Gramene" id="EFJ12959">
    <property type="protein sequence ID" value="EFJ12959"/>
    <property type="gene ID" value="SELMODRAFT_424785"/>
</dbReference>
<dbReference type="PANTHER" id="PTHR48009">
    <property type="entry name" value="LEUCINE-RICH REPEAT (LRR) FAMILY PROTEIN"/>
    <property type="match status" value="1"/>
</dbReference>
<dbReference type="Proteomes" id="UP000001514">
    <property type="component" value="Unassembled WGS sequence"/>
</dbReference>
<dbReference type="SUPFAM" id="SSF52058">
    <property type="entry name" value="L domain-like"/>
    <property type="match status" value="1"/>
</dbReference>
<evidence type="ECO:0000313" key="3">
    <source>
        <dbReference type="Proteomes" id="UP000001514"/>
    </source>
</evidence>